<comment type="caution">
    <text evidence="1">The sequence shown here is derived from an EMBL/GenBank/DDBJ whole genome shotgun (WGS) entry which is preliminary data.</text>
</comment>
<dbReference type="EMBL" id="CM055108">
    <property type="protein sequence ID" value="KAJ7525373.1"/>
    <property type="molecule type" value="Genomic_DNA"/>
</dbReference>
<proteinExistence type="predicted"/>
<dbReference type="Proteomes" id="UP001162992">
    <property type="component" value="Chromosome 17"/>
</dbReference>
<evidence type="ECO:0000313" key="2">
    <source>
        <dbReference type="Proteomes" id="UP001162992"/>
    </source>
</evidence>
<protein>
    <submittedName>
        <fullName evidence="1">Uncharacterized protein</fullName>
    </submittedName>
</protein>
<reference evidence="2" key="1">
    <citation type="journal article" date="2024" name="Proc. Natl. Acad. Sci. U.S.A.">
        <title>Extraordinary preservation of gene collinearity over three hundred million years revealed in homosporous lycophytes.</title>
        <authorList>
            <person name="Li C."/>
            <person name="Wickell D."/>
            <person name="Kuo L.Y."/>
            <person name="Chen X."/>
            <person name="Nie B."/>
            <person name="Liao X."/>
            <person name="Peng D."/>
            <person name="Ji J."/>
            <person name="Jenkins J."/>
            <person name="Williams M."/>
            <person name="Shu S."/>
            <person name="Plott C."/>
            <person name="Barry K."/>
            <person name="Rajasekar S."/>
            <person name="Grimwood J."/>
            <person name="Han X."/>
            <person name="Sun S."/>
            <person name="Hou Z."/>
            <person name="He W."/>
            <person name="Dai G."/>
            <person name="Sun C."/>
            <person name="Schmutz J."/>
            <person name="Leebens-Mack J.H."/>
            <person name="Li F.W."/>
            <person name="Wang L."/>
        </authorList>
    </citation>
    <scope>NUCLEOTIDE SEQUENCE [LARGE SCALE GENOMIC DNA]</scope>
    <source>
        <strain evidence="2">cv. PW_Plant_1</strain>
    </source>
</reference>
<evidence type="ECO:0000313" key="1">
    <source>
        <dbReference type="EMBL" id="KAJ7525373.1"/>
    </source>
</evidence>
<accession>A0ACC2B6G4</accession>
<gene>
    <name evidence="1" type="ORF">O6H91_17G047400</name>
</gene>
<keyword evidence="2" id="KW-1185">Reference proteome</keyword>
<sequence length="977" mass="106358">MVLGATSSISKKPASVSVEFVLHLQEIKPWPVGRNSSFPSLSVILQWERGDKHSGSTKSVVPSSGEGNHAHKLVFNEELRLAATLHRQPQTKNSSTFQKKSVVFNLITVNGQILARAVLDLAQYATLDSSVVRAATLPLTTGKKGVAGDGGIPTLFLSISCSNKSLIDDVDQDLKDASSDGASSRGLNATNRNKEIKISPNLADQTRPGIAVERKCANAQVLPVTSAVAAAASAYASKQSMMFRDEFNSSGSSSVDSYSDPINPATEEDFLTPRYLGAHSPAITSFNPPLSSPSGASPQKDPSSDDRHVYPHKEEEKISRSLTKPGQNFQADATTRKWDRDGQEGQEGRSVGTEEVSIVQAASTKFANEKLEHKALDAVKLKFIVAEAKAAAADDRVKQLESRTQNLEGELADVAAVEVSLYSVVAQHGSSPHKVHRPARRMARLYIHACKSWSQDRRASCARSCVSGLVLVARACGNDVTRLSFWLSNVVVLREMISQAFEISPASPVSPILNVEKSNKSASVLSKSISNAKSSITERMHGSQEALSGHGGTGNNKIPVGPSIDWRERNTFVVALEHVEGWIFGRIIESVWWQALTPPMQKSAELRLRTSYIEDGLDKQKSSEVQKAAQGFLGQDFGVIHQGNLCLELWKSAFLDVLQRICPVRAGGHECGCLRFLTKMILEQCVSRLDVAMFNAILRDPGEWAPTDPIADPIVDPSVLPIRAERLSFGGGAQLKIAIRTWSTWLAAFTVGDGSINDNITSSHLNSTEGTEKETRKQPASFPLLTTMADLLMLPKDMLMDKSVRREVCPTLSLPLIKKILENFVPDDFSPDPVSPSLLTAITAEIAIEKQMHGEVNPSSASPTIVPAPRVHYAPPSSGYVRELIGDTTSHFRLDRSSSSLLKKAHTSDDELEELESPLSFIMDSAPSRPECSDINKMIQNGGLLMNGASDEAMKEPKMETGFVKRFQLLKEVWYSH</sequence>
<name>A0ACC2B6G4_DIPCM</name>
<organism evidence="1 2">
    <name type="scientific">Diphasiastrum complanatum</name>
    <name type="common">Issler's clubmoss</name>
    <name type="synonym">Lycopodium complanatum</name>
    <dbReference type="NCBI Taxonomy" id="34168"/>
    <lineage>
        <taxon>Eukaryota</taxon>
        <taxon>Viridiplantae</taxon>
        <taxon>Streptophyta</taxon>
        <taxon>Embryophyta</taxon>
        <taxon>Tracheophyta</taxon>
        <taxon>Lycopodiopsida</taxon>
        <taxon>Lycopodiales</taxon>
        <taxon>Lycopodiaceae</taxon>
        <taxon>Lycopodioideae</taxon>
        <taxon>Diphasiastrum</taxon>
    </lineage>
</organism>